<comment type="function">
    <text evidence="3">PPIases accelerate the folding of proteins. It catalyzes the cis-trans isomerization of proline imidic peptide bonds in oligopeptides.</text>
</comment>
<dbReference type="InterPro" id="IPR029000">
    <property type="entry name" value="Cyclophilin-like_dom_sf"/>
</dbReference>
<comment type="catalytic activity">
    <reaction evidence="3">
        <text>[protein]-peptidylproline (omega=180) = [protein]-peptidylproline (omega=0)</text>
        <dbReference type="Rhea" id="RHEA:16237"/>
        <dbReference type="Rhea" id="RHEA-COMP:10747"/>
        <dbReference type="Rhea" id="RHEA-COMP:10748"/>
        <dbReference type="ChEBI" id="CHEBI:83833"/>
        <dbReference type="ChEBI" id="CHEBI:83834"/>
        <dbReference type="EC" id="5.2.1.8"/>
    </reaction>
</comment>
<feature type="signal peptide" evidence="3">
    <location>
        <begin position="1"/>
        <end position="24"/>
    </location>
</feature>
<dbReference type="GO" id="GO:0003755">
    <property type="term" value="F:peptidyl-prolyl cis-trans isomerase activity"/>
    <property type="evidence" value="ECO:0007669"/>
    <property type="project" value="UniProtKB-UniRule"/>
</dbReference>
<dbReference type="Proteomes" id="UP000262583">
    <property type="component" value="Chromosome"/>
</dbReference>
<dbReference type="InterPro" id="IPR044666">
    <property type="entry name" value="Cyclophilin_A-like"/>
</dbReference>
<dbReference type="InterPro" id="IPR002130">
    <property type="entry name" value="Cyclophilin-type_PPIase_dom"/>
</dbReference>
<evidence type="ECO:0000256" key="1">
    <source>
        <dbReference type="ARBA" id="ARBA00023110"/>
    </source>
</evidence>
<evidence type="ECO:0000256" key="2">
    <source>
        <dbReference type="ARBA" id="ARBA00023235"/>
    </source>
</evidence>
<dbReference type="AlphaFoldDB" id="A0A2Z4Y2G4"/>
<evidence type="ECO:0000313" key="6">
    <source>
        <dbReference type="Proteomes" id="UP000262583"/>
    </source>
</evidence>
<comment type="similarity">
    <text evidence="3">Belongs to the cyclophilin-type PPIase family.</text>
</comment>
<dbReference type="SUPFAM" id="SSF50891">
    <property type="entry name" value="Cyclophilin-like"/>
    <property type="match status" value="1"/>
</dbReference>
<reference evidence="5 6" key="1">
    <citation type="submission" date="2018-05" db="EMBL/GenBank/DDBJ databases">
        <title>A metagenomic window into the 2 km-deep terrestrial subsurface aquifer revealed taxonomically and functionally diverse microbial community comprising novel uncultured bacterial lineages.</title>
        <authorList>
            <person name="Kadnikov V.V."/>
            <person name="Mardanov A.V."/>
            <person name="Beletsky A.V."/>
            <person name="Banks D."/>
            <person name="Pimenov N.V."/>
            <person name="Frank Y.A."/>
            <person name="Karnachuk O.V."/>
            <person name="Ravin N.V."/>
        </authorList>
    </citation>
    <scope>NUCLEOTIDE SEQUENCE [LARGE SCALE GENOMIC DNA]</scope>
    <source>
        <strain evidence="5">BY</strain>
    </source>
</reference>
<organism evidence="5 6">
    <name type="scientific">Sumerlaea chitinivorans</name>
    <dbReference type="NCBI Taxonomy" id="2250252"/>
    <lineage>
        <taxon>Bacteria</taxon>
        <taxon>Candidatus Sumerlaeota</taxon>
        <taxon>Candidatus Sumerlaeia</taxon>
        <taxon>Candidatus Sumerlaeales</taxon>
        <taxon>Candidatus Sumerlaeaceae</taxon>
        <taxon>Candidatus Sumerlaea</taxon>
    </lineage>
</organism>
<evidence type="ECO:0000256" key="3">
    <source>
        <dbReference type="RuleBase" id="RU363019"/>
    </source>
</evidence>
<dbReference type="EC" id="5.2.1.8" evidence="3"/>
<accession>A0A2Z4Y2G4</accession>
<keyword evidence="2 3" id="KW-0413">Isomerase</keyword>
<gene>
    <name evidence="5" type="ORF">BRCON_0630</name>
</gene>
<evidence type="ECO:0000313" key="5">
    <source>
        <dbReference type="EMBL" id="AXA35407.1"/>
    </source>
</evidence>
<dbReference type="PROSITE" id="PS50072">
    <property type="entry name" value="CSA_PPIASE_2"/>
    <property type="match status" value="1"/>
</dbReference>
<sequence length="209" mass="22272">MKKSFLLALLIGAGLVGAAPHAQAKPYAIFHTSKGDFIVELLPEKAPKTVENFIGLATGRKTWKHPATNEVMTSKPLYNGTVFHRTIPKFMIQGGDPLGNGTGTPGYEFEDEFSDLKFDAPGYLAMANRGPNTNGSQFFITVAPTPHLNNRHTIFGKVVSGMDVVVAISELPSEPGTGRALNPVKLNSVEIVDSLPSPKPAASDAATTK</sequence>
<dbReference type="PRINTS" id="PR00153">
    <property type="entry name" value="CSAPPISMRASE"/>
</dbReference>
<feature type="chain" id="PRO_5016193061" description="Peptidyl-prolyl cis-trans isomerase" evidence="3">
    <location>
        <begin position="25"/>
        <end position="209"/>
    </location>
</feature>
<dbReference type="Gene3D" id="2.40.100.10">
    <property type="entry name" value="Cyclophilin-like"/>
    <property type="match status" value="1"/>
</dbReference>
<dbReference type="Pfam" id="PF00160">
    <property type="entry name" value="Pro_isomerase"/>
    <property type="match status" value="1"/>
</dbReference>
<dbReference type="CDD" id="cd00317">
    <property type="entry name" value="cyclophilin"/>
    <property type="match status" value="1"/>
</dbReference>
<keyword evidence="3" id="KW-0732">Signal</keyword>
<dbReference type="PANTHER" id="PTHR45625">
    <property type="entry name" value="PEPTIDYL-PROLYL CIS-TRANS ISOMERASE-RELATED"/>
    <property type="match status" value="1"/>
</dbReference>
<proteinExistence type="inferred from homology"/>
<evidence type="ECO:0000259" key="4">
    <source>
        <dbReference type="PROSITE" id="PS50072"/>
    </source>
</evidence>
<name>A0A2Z4Y2G4_SUMC1</name>
<dbReference type="PANTHER" id="PTHR45625:SF4">
    <property type="entry name" value="PEPTIDYLPROLYL ISOMERASE DOMAIN AND WD REPEAT-CONTAINING PROTEIN 1"/>
    <property type="match status" value="1"/>
</dbReference>
<feature type="domain" description="PPIase cyclophilin-type" evidence="4">
    <location>
        <begin position="28"/>
        <end position="191"/>
    </location>
</feature>
<dbReference type="KEGG" id="schv:BRCON_0630"/>
<dbReference type="EMBL" id="CP030759">
    <property type="protein sequence ID" value="AXA35407.1"/>
    <property type="molecule type" value="Genomic_DNA"/>
</dbReference>
<protein>
    <recommendedName>
        <fullName evidence="3">Peptidyl-prolyl cis-trans isomerase</fullName>
        <shortName evidence="3">PPIase</shortName>
        <ecNumber evidence="3">5.2.1.8</ecNumber>
    </recommendedName>
</protein>
<keyword evidence="1 3" id="KW-0697">Rotamase</keyword>